<keyword evidence="5" id="KW-1185">Reference proteome</keyword>
<dbReference type="FunFam" id="3.90.226.10:FF:000009">
    <property type="entry name" value="Carnitinyl-CoA dehydratase"/>
    <property type="match status" value="1"/>
</dbReference>
<evidence type="ECO:0000256" key="3">
    <source>
        <dbReference type="RuleBase" id="RU003707"/>
    </source>
</evidence>
<keyword evidence="2 4" id="KW-0456">Lyase</keyword>
<gene>
    <name evidence="4" type="ORF">F2P47_13545</name>
</gene>
<comment type="caution">
    <text evidence="4">The sequence shown here is derived from an EMBL/GenBank/DDBJ whole genome shotgun (WGS) entry which is preliminary data.</text>
</comment>
<dbReference type="Proteomes" id="UP000468901">
    <property type="component" value="Unassembled WGS sequence"/>
</dbReference>
<proteinExistence type="inferred from homology"/>
<organism evidence="4 5">
    <name type="scientific">Parvibaculum sedimenti</name>
    <dbReference type="NCBI Taxonomy" id="2608632"/>
    <lineage>
        <taxon>Bacteria</taxon>
        <taxon>Pseudomonadati</taxon>
        <taxon>Pseudomonadota</taxon>
        <taxon>Alphaproteobacteria</taxon>
        <taxon>Hyphomicrobiales</taxon>
        <taxon>Parvibaculaceae</taxon>
        <taxon>Parvibaculum</taxon>
    </lineage>
</organism>
<dbReference type="InterPro" id="IPR014748">
    <property type="entry name" value="Enoyl-CoA_hydra_C"/>
</dbReference>
<dbReference type="InterPro" id="IPR029045">
    <property type="entry name" value="ClpP/crotonase-like_dom_sf"/>
</dbReference>
<dbReference type="Pfam" id="PF00378">
    <property type="entry name" value="ECH_1"/>
    <property type="match status" value="1"/>
</dbReference>
<dbReference type="GO" id="GO:0004300">
    <property type="term" value="F:enoyl-CoA hydratase activity"/>
    <property type="evidence" value="ECO:0007669"/>
    <property type="project" value="UniProtKB-EC"/>
</dbReference>
<name>A0A6N6VF10_9HYPH</name>
<dbReference type="InterPro" id="IPR001753">
    <property type="entry name" value="Enoyl-CoA_hydra/iso"/>
</dbReference>
<evidence type="ECO:0000313" key="4">
    <source>
        <dbReference type="EMBL" id="KAB7739237.1"/>
    </source>
</evidence>
<accession>A0A6N6VF10</accession>
<evidence type="ECO:0000256" key="1">
    <source>
        <dbReference type="ARBA" id="ARBA00005254"/>
    </source>
</evidence>
<dbReference type="RefSeq" id="WP_152216909.1">
    <property type="nucleotide sequence ID" value="NZ_JBAQYD010000065.1"/>
</dbReference>
<dbReference type="CDD" id="cd06558">
    <property type="entry name" value="crotonase-like"/>
    <property type="match status" value="1"/>
</dbReference>
<comment type="similarity">
    <text evidence="1 3">Belongs to the enoyl-CoA hydratase/isomerase family.</text>
</comment>
<dbReference type="EC" id="4.2.1.17" evidence="4"/>
<dbReference type="GO" id="GO:0006635">
    <property type="term" value="P:fatty acid beta-oxidation"/>
    <property type="evidence" value="ECO:0007669"/>
    <property type="project" value="TreeGrafter"/>
</dbReference>
<reference evidence="4 5" key="1">
    <citation type="submission" date="2019-09" db="EMBL/GenBank/DDBJ databases">
        <title>Parvibaculum sedimenti sp. nov., isolated from sediment.</title>
        <authorList>
            <person name="Wang Y."/>
        </authorList>
    </citation>
    <scope>NUCLEOTIDE SEQUENCE [LARGE SCALE GENOMIC DNA]</scope>
    <source>
        <strain evidence="4 5">HXT-9</strain>
    </source>
</reference>
<protein>
    <submittedName>
        <fullName evidence="4">Enoyl-CoA hydratase</fullName>
        <ecNumber evidence="4">4.2.1.17</ecNumber>
    </submittedName>
</protein>
<dbReference type="PANTHER" id="PTHR11941:SF54">
    <property type="entry name" value="ENOYL-COA HYDRATASE, MITOCHONDRIAL"/>
    <property type="match status" value="1"/>
</dbReference>
<dbReference type="EMBL" id="WESC01000012">
    <property type="protein sequence ID" value="KAB7739237.1"/>
    <property type="molecule type" value="Genomic_DNA"/>
</dbReference>
<dbReference type="SUPFAM" id="SSF52096">
    <property type="entry name" value="ClpP/crotonase"/>
    <property type="match status" value="1"/>
</dbReference>
<dbReference type="Gene3D" id="1.10.12.10">
    <property type="entry name" value="Lyase 2-enoyl-coa Hydratase, Chain A, domain 2"/>
    <property type="match status" value="1"/>
</dbReference>
<dbReference type="AlphaFoldDB" id="A0A6N6VF10"/>
<dbReference type="Gene3D" id="3.90.226.10">
    <property type="entry name" value="2-enoyl-CoA Hydratase, Chain A, domain 1"/>
    <property type="match status" value="1"/>
</dbReference>
<sequence>MTTEHCTAEREGHLLIVTINRPERMNALHPPANFELAKIFDDFAKDDDLWVAIITGAGERAFSAGNDLRYQAEGNKIEVPPSGFAGLTSRYDLNKPVIAAVNGVAMGGGFEIALACDLIITSENAVFALPEPKVGLAALAGGLHRLPRQIGTKQALGMILTGRQVPAKEGKELGFVNEVVPASELLAAARRWAGLIMECSPMSIRASKESVYQGLNEANLEKAINGKYPSVAALFRSEDLIEGPRAFAEKRKPVWKGK</sequence>
<dbReference type="InterPro" id="IPR018376">
    <property type="entry name" value="Enoyl-CoA_hyd/isom_CS"/>
</dbReference>
<dbReference type="PANTHER" id="PTHR11941">
    <property type="entry name" value="ENOYL-COA HYDRATASE-RELATED"/>
    <property type="match status" value="1"/>
</dbReference>
<evidence type="ECO:0000313" key="5">
    <source>
        <dbReference type="Proteomes" id="UP000468901"/>
    </source>
</evidence>
<dbReference type="PROSITE" id="PS00166">
    <property type="entry name" value="ENOYL_COA_HYDRATASE"/>
    <property type="match status" value="1"/>
</dbReference>
<evidence type="ECO:0000256" key="2">
    <source>
        <dbReference type="ARBA" id="ARBA00023239"/>
    </source>
</evidence>